<dbReference type="EMBL" id="CM042052">
    <property type="protein sequence ID" value="KAI3719279.1"/>
    <property type="molecule type" value="Genomic_DNA"/>
</dbReference>
<reference evidence="1 2" key="2">
    <citation type="journal article" date="2022" name="Mol. Ecol. Resour.">
        <title>The genomes of chicory, endive, great burdock and yacon provide insights into Asteraceae paleo-polyploidization history and plant inulin production.</title>
        <authorList>
            <person name="Fan W."/>
            <person name="Wang S."/>
            <person name="Wang H."/>
            <person name="Wang A."/>
            <person name="Jiang F."/>
            <person name="Liu H."/>
            <person name="Zhao H."/>
            <person name="Xu D."/>
            <person name="Zhang Y."/>
        </authorList>
    </citation>
    <scope>NUCLEOTIDE SEQUENCE [LARGE SCALE GENOMIC DNA]</scope>
    <source>
        <strain evidence="2">cv. Niubang</strain>
    </source>
</reference>
<name>A0ACB9B9S7_ARCLA</name>
<keyword evidence="2" id="KW-1185">Reference proteome</keyword>
<evidence type="ECO:0000313" key="1">
    <source>
        <dbReference type="EMBL" id="KAI3719279.1"/>
    </source>
</evidence>
<sequence length="2158" mass="241924">MNEMELEPRVKPLTYKVKGISRESPSQKASHVLDIDLRNHWSTATNTKEWILLELDEPCLLSHIRIYNKSVLEWEISVGLRYKPETFIKVRPRCEAPRRDMMYPMNYTACRYVRISCLRGNPIAVFFIQLIGVPVTGLEPEFQPVINHLLPHIISHKQDAENIYLQLLQELTNRLVTFIPQLETDLNSFPDAPEPTLRFLAMLAGPFYPILHILNERETSKSAGNAVDTEASKNSLPSPALTVSSNFEPRRSRNAIATSSHTSTSAVFRPDAILLLLRKAYKDSYLGTVCRMASRVLLKLEHPCIMQEASISSSDVTTTVDDKVPSSELLGALQTTDYSNLFGEEFRVTDDNWDFKYLQLLDIKAVEEGILHVLFACASQPMLCSKLAGNSSEFWSTLPLIQALLPALRPNFSSSGQVDDNFSAWRQPFVQHALSQIVVTSTSPLYRPLLHGCAGYLSSFSPSHAKAACVLIDLCTGVLGPWMGQVIAKVDLAVELVEDLLGVIHGARHAIADARAALKYIVLALSGHMDNVMAKYKDVKHQILFLLEILEPFLDPALTPLKSMIAFGNVSPIFLDSQEQNCTVALNVIRTAVTKSAILPSLESEWRRGSVAPIVLLSILEPHMQLPPNIDLGKFPTSEAMDPQPPDVSPLSSAPCNGAAASKIIDQDDADGRIETSDTMAKLEIFDDVSVLFAPPEVRDMVLTYACGVPDQTNSDLSHCNTNAEEKHLVERKAYCKYKGEGFGAMEYSELHTECLQLMNYGDCELWASEFRRVAFDLHSESDITPEGHNAAIDALLLAAECYVNPFFMMSFRDYPKLVLETKIGKTNDKYGFAEIRRILEKSDSNLETIARLEKKRDKIVLEVLLEAAELDHKYQKMVPNSDNSSPVSDGNDDVIQFSVSDTSSMDAITLVRQNQALLCKFLINSLLKEQHSMREILLQSLVFLLHSATKLYCPPERIIDIILETAEHLNELLVSYCHQSKEGTLQLDLIKVHEVERHWMLLQRLVVASTGGEEGSNILVSMNNGARFSNMVPSSAWVKKIYSFSSSASPLVRYVGWMAVSRNAKLYQKERLVLASDLSQLTTLLSIFTDELAVVDDIVEQKDENRTHGVGFKQDISSVRGQVASQQGDHSFRVIYPEISQFFPNLKRQFKAFGEIILEAVGLQLRVLPSSVVPDLLCWFSDLCSWPFLQKEDDQIPSSKSSPLFKGFLAKNAKAIILYVLEAIVTEHMEAMVPEIPRIVQVLQSLCKTSYCDVAFLESVLGLLKPIISYSLRKASSEENQLVGDSCLDFESLCFDELFSNIRNHSENQVSPAEQGYSRAPTILVLASVFLDLSLQRKREILQSLVFWADFATFEPTTSFSDYLCAFRVVIESCITLLVERLQVLRVIPIKIPLNSKVNGASCDDNSESHTRFLVDAFKGCYNLRSDIENTLVLDQVDHQSSVEEIAEFSKDLEGLVSKLNPTIELCWKLHYQLAKKLAVMSAQCFVYSRCLSSVLEKDSTLAEVEKEGLVSHSVVDHFHWKTSLEQLAGIVLVLQENSCWEVASAVLDCILEVSRFFGLDRVIIPLCSAMKIFSCTAPKVSWRLQTDKWLSSLFAGGIQSLHESEVPLVDLLCSMMAHAEPEQRFIALKHLGKLVGQEADSETTLLSSASYIKSTITELDNSREETILSSLVSNTWDRIVVLASCDISPLLRTRAMALLVNCVPFAERRQLQSILGAADSFLPCLISLGRQTCEGPFMLLSLALIASICLYSPVEDVCLIPQSIWTNIETLGLSEAGKHEDPVQSACQALCRLKTEGDEAKEILKGVLTSSFSKQGDPDFGSTRESLLQVLANLTSVQSYFDFFSKKTDEKLMEIQEAEIEMDLIQKEQSVPEPSNDSIDWRKLPFLASFEKEDKRLQEIKDGIQSLEKAKLKEEIVARRQKKLLIRRARQKYLEETALHEAMLLQELDRERADEMEKEIERQKLLAVERAKTRELQHNLDMEKEKKTQRELQRELEQAESGLRPASRREFSSTHSSRPRERYRERDNGRSTNEGNLRTSSGGLPPDFTNPNSSVSATPTIVLTGPRQFSGQPPTLLQSRDRPDEGGSSYEENFDGSRDSGDTGSVGEADLVMALEGQSGNFGSGQRHVSRGNKSRQVVERRERDGRREGKWERRH</sequence>
<gene>
    <name evidence="1" type="ORF">L6452_20174</name>
</gene>
<reference evidence="2" key="1">
    <citation type="journal article" date="2022" name="Mol. Ecol. Resour.">
        <title>The genomes of chicory, endive, great burdock and yacon provide insights into Asteraceae palaeo-polyploidization history and plant inulin production.</title>
        <authorList>
            <person name="Fan W."/>
            <person name="Wang S."/>
            <person name="Wang H."/>
            <person name="Wang A."/>
            <person name="Jiang F."/>
            <person name="Liu H."/>
            <person name="Zhao H."/>
            <person name="Xu D."/>
            <person name="Zhang Y."/>
        </authorList>
    </citation>
    <scope>NUCLEOTIDE SEQUENCE [LARGE SCALE GENOMIC DNA]</scope>
    <source>
        <strain evidence="2">cv. Niubang</strain>
    </source>
</reference>
<evidence type="ECO:0000313" key="2">
    <source>
        <dbReference type="Proteomes" id="UP001055879"/>
    </source>
</evidence>
<accession>A0ACB9B9S7</accession>
<proteinExistence type="predicted"/>
<comment type="caution">
    <text evidence="1">The sequence shown here is derived from an EMBL/GenBank/DDBJ whole genome shotgun (WGS) entry which is preliminary data.</text>
</comment>
<organism evidence="1 2">
    <name type="scientific">Arctium lappa</name>
    <name type="common">Greater burdock</name>
    <name type="synonym">Lappa major</name>
    <dbReference type="NCBI Taxonomy" id="4217"/>
    <lineage>
        <taxon>Eukaryota</taxon>
        <taxon>Viridiplantae</taxon>
        <taxon>Streptophyta</taxon>
        <taxon>Embryophyta</taxon>
        <taxon>Tracheophyta</taxon>
        <taxon>Spermatophyta</taxon>
        <taxon>Magnoliopsida</taxon>
        <taxon>eudicotyledons</taxon>
        <taxon>Gunneridae</taxon>
        <taxon>Pentapetalae</taxon>
        <taxon>asterids</taxon>
        <taxon>campanulids</taxon>
        <taxon>Asterales</taxon>
        <taxon>Asteraceae</taxon>
        <taxon>Carduoideae</taxon>
        <taxon>Cardueae</taxon>
        <taxon>Arctiinae</taxon>
        <taxon>Arctium</taxon>
    </lineage>
</organism>
<dbReference type="Proteomes" id="UP001055879">
    <property type="component" value="Linkage Group LG06"/>
</dbReference>
<protein>
    <submittedName>
        <fullName evidence="1">Uncharacterized protein</fullName>
    </submittedName>
</protein>